<evidence type="ECO:0000256" key="3">
    <source>
        <dbReference type="ARBA" id="ARBA00023125"/>
    </source>
</evidence>
<organism evidence="7 8">
    <name type="scientific">Entotheonella factor</name>
    <dbReference type="NCBI Taxonomy" id="1429438"/>
    <lineage>
        <taxon>Bacteria</taxon>
        <taxon>Pseudomonadati</taxon>
        <taxon>Nitrospinota/Tectimicrobiota group</taxon>
        <taxon>Candidatus Tectimicrobiota</taxon>
        <taxon>Candidatus Entotheonellia</taxon>
        <taxon>Candidatus Entotheonellales</taxon>
        <taxon>Candidatus Entotheonellaceae</taxon>
        <taxon>Candidatus Entotheonella</taxon>
    </lineage>
</organism>
<keyword evidence="4" id="KW-0233">DNA recombination</keyword>
<keyword evidence="3" id="KW-0238">DNA-binding</keyword>
<name>W4L414_ENTF1</name>
<comment type="similarity">
    <text evidence="1">In the C-terminal section; belongs to the transposase 35 family.</text>
</comment>
<sequence>MAKLIEPLDSFRKHEARLAKEQRKLSLKTRFSNNWVKQKIKVNRVHEKIANVRHDFLHKHSTKISQNHAVVAVEDLQVSKMTRSAKGTIEEPGRHVAAKSGLNKAILDQGWGMFRILVEYKQVWRGGAVMAVAPQYTSQRCAECDHVSPENRPSQAVFSCVACGHRDHADVNAARNILAAGLAESLNACGPERSSGIPRL</sequence>
<feature type="domain" description="Probable transposase IS891/IS1136/IS1341" evidence="5">
    <location>
        <begin position="4"/>
        <end position="84"/>
    </location>
</feature>
<dbReference type="NCBIfam" id="NF040570">
    <property type="entry name" value="guided_TnpB"/>
    <property type="match status" value="1"/>
</dbReference>
<evidence type="ECO:0000256" key="4">
    <source>
        <dbReference type="ARBA" id="ARBA00023172"/>
    </source>
</evidence>
<gene>
    <name evidence="7" type="ORF">ETSY1_45265</name>
</gene>
<keyword evidence="2" id="KW-0815">Transposition</keyword>
<dbReference type="InterPro" id="IPR010095">
    <property type="entry name" value="Cas12f1-like_TNB"/>
</dbReference>
<dbReference type="AlphaFoldDB" id="W4L414"/>
<reference evidence="7 8" key="1">
    <citation type="journal article" date="2014" name="Nature">
        <title>An environmental bacterial taxon with a large and distinct metabolic repertoire.</title>
        <authorList>
            <person name="Wilson M.C."/>
            <person name="Mori T."/>
            <person name="Ruckert C."/>
            <person name="Uria A.R."/>
            <person name="Helf M.J."/>
            <person name="Takada K."/>
            <person name="Gernert C."/>
            <person name="Steffens U.A."/>
            <person name="Heycke N."/>
            <person name="Schmitt S."/>
            <person name="Rinke C."/>
            <person name="Helfrich E.J."/>
            <person name="Brachmann A.O."/>
            <person name="Gurgui C."/>
            <person name="Wakimoto T."/>
            <person name="Kracht M."/>
            <person name="Crusemann M."/>
            <person name="Hentschel U."/>
            <person name="Abe I."/>
            <person name="Matsunaga S."/>
            <person name="Kalinowski J."/>
            <person name="Takeyama H."/>
            <person name="Piel J."/>
        </authorList>
    </citation>
    <scope>NUCLEOTIDE SEQUENCE [LARGE SCALE GENOMIC DNA]</scope>
    <source>
        <strain evidence="8">TSY1</strain>
    </source>
</reference>
<dbReference type="HOGENOM" id="CLU_032903_9_4_7"/>
<dbReference type="GO" id="GO:0006310">
    <property type="term" value="P:DNA recombination"/>
    <property type="evidence" value="ECO:0007669"/>
    <property type="project" value="UniProtKB-KW"/>
</dbReference>
<feature type="domain" description="Cas12f1-like TNB" evidence="6">
    <location>
        <begin position="111"/>
        <end position="177"/>
    </location>
</feature>
<dbReference type="GO" id="GO:0032196">
    <property type="term" value="P:transposition"/>
    <property type="evidence" value="ECO:0007669"/>
    <property type="project" value="UniProtKB-KW"/>
</dbReference>
<evidence type="ECO:0000256" key="2">
    <source>
        <dbReference type="ARBA" id="ARBA00022578"/>
    </source>
</evidence>
<dbReference type="InterPro" id="IPR001959">
    <property type="entry name" value="Transposase"/>
</dbReference>
<protein>
    <recommendedName>
        <fullName evidence="9">Transposase IS605</fullName>
    </recommendedName>
</protein>
<dbReference type="GO" id="GO:0003677">
    <property type="term" value="F:DNA binding"/>
    <property type="evidence" value="ECO:0007669"/>
    <property type="project" value="UniProtKB-KW"/>
</dbReference>
<evidence type="ECO:0000256" key="1">
    <source>
        <dbReference type="ARBA" id="ARBA00008761"/>
    </source>
</evidence>
<evidence type="ECO:0000259" key="5">
    <source>
        <dbReference type="Pfam" id="PF01385"/>
    </source>
</evidence>
<evidence type="ECO:0008006" key="9">
    <source>
        <dbReference type="Google" id="ProtNLM"/>
    </source>
</evidence>
<dbReference type="Pfam" id="PF07282">
    <property type="entry name" value="Cas12f1-like_TNB"/>
    <property type="match status" value="1"/>
</dbReference>
<dbReference type="EMBL" id="AZHW01001678">
    <property type="protein sequence ID" value="ETW92081.1"/>
    <property type="molecule type" value="Genomic_DNA"/>
</dbReference>
<comment type="caution">
    <text evidence="7">The sequence shown here is derived from an EMBL/GenBank/DDBJ whole genome shotgun (WGS) entry which is preliminary data.</text>
</comment>
<evidence type="ECO:0000313" key="7">
    <source>
        <dbReference type="EMBL" id="ETW92081.1"/>
    </source>
</evidence>
<accession>W4L414</accession>
<evidence type="ECO:0000313" key="8">
    <source>
        <dbReference type="Proteomes" id="UP000019141"/>
    </source>
</evidence>
<keyword evidence="8" id="KW-1185">Reference proteome</keyword>
<evidence type="ECO:0000259" key="6">
    <source>
        <dbReference type="Pfam" id="PF07282"/>
    </source>
</evidence>
<proteinExistence type="inferred from homology"/>
<dbReference type="Proteomes" id="UP000019141">
    <property type="component" value="Unassembled WGS sequence"/>
</dbReference>
<dbReference type="Pfam" id="PF01385">
    <property type="entry name" value="OrfB_IS605"/>
    <property type="match status" value="1"/>
</dbReference>
<dbReference type="PATRIC" id="fig|1429438.4.peg.8336"/>